<reference evidence="5" key="1">
    <citation type="submission" date="2016-10" db="EMBL/GenBank/DDBJ databases">
        <authorList>
            <person name="Varghese N."/>
            <person name="Submissions S."/>
        </authorList>
    </citation>
    <scope>NUCLEOTIDE SEQUENCE [LARGE SCALE GENOMIC DNA]</scope>
    <source>
        <strain evidence="5">DSM 43163</strain>
    </source>
</reference>
<organism evidence="4 5">
    <name type="scientific">Thermomonospora echinospora</name>
    <dbReference type="NCBI Taxonomy" id="1992"/>
    <lineage>
        <taxon>Bacteria</taxon>
        <taxon>Bacillati</taxon>
        <taxon>Actinomycetota</taxon>
        <taxon>Actinomycetes</taxon>
        <taxon>Streptosporangiales</taxon>
        <taxon>Thermomonosporaceae</taxon>
        <taxon>Thermomonospora</taxon>
    </lineage>
</organism>
<evidence type="ECO:0000313" key="4">
    <source>
        <dbReference type="EMBL" id="SEG48637.1"/>
    </source>
</evidence>
<feature type="domain" description="Cas10/Cmr2 second palm" evidence="3">
    <location>
        <begin position="227"/>
        <end position="390"/>
    </location>
</feature>
<keyword evidence="2" id="KW-0051">Antiviral defense</keyword>
<protein>
    <recommendedName>
        <fullName evidence="3">Cas10/Cmr2 second palm domain-containing protein</fullName>
    </recommendedName>
</protein>
<dbReference type="OrthoDB" id="442064at2"/>
<dbReference type="Proteomes" id="UP000236723">
    <property type="component" value="Unassembled WGS sequence"/>
</dbReference>
<evidence type="ECO:0000259" key="3">
    <source>
        <dbReference type="Pfam" id="PF22335"/>
    </source>
</evidence>
<dbReference type="EMBL" id="FNVO01000005">
    <property type="protein sequence ID" value="SEG48637.1"/>
    <property type="molecule type" value="Genomic_DNA"/>
</dbReference>
<dbReference type="Pfam" id="PF22335">
    <property type="entry name" value="Cas10-Cmr2_palm2"/>
    <property type="match status" value="1"/>
</dbReference>
<evidence type="ECO:0000256" key="2">
    <source>
        <dbReference type="ARBA" id="ARBA00023118"/>
    </source>
</evidence>
<evidence type="ECO:0000313" key="5">
    <source>
        <dbReference type="Proteomes" id="UP000236723"/>
    </source>
</evidence>
<dbReference type="InterPro" id="IPR054767">
    <property type="entry name" value="Cas10-Cmr2_palm2"/>
</dbReference>
<dbReference type="GO" id="GO:0000166">
    <property type="term" value="F:nucleotide binding"/>
    <property type="evidence" value="ECO:0007669"/>
    <property type="project" value="UniProtKB-KW"/>
</dbReference>
<sequence>MRVHVVVIATSGNQRFIFASNKRRENVGASHLITRVEERWLDEALLAVTGSEERHRSITGHPVEIVTANAGGITALVREPEIGRELVTRITLQALREAPGLDVCGVVGEAVEWDGLGASALAKLIRQTRGMLPAAQMSRPGPQLRFPGVPIAARCLSSGLPAAQIVQSTSRERPEPRSAPSMAKLNAFPEALDRLADEMGMSGLGKQEAHRRLARVVDWLNNKAEWVAVVHADGNGMGRVFQEFSAIVEKLGHTTAEEYVRHLRDFSQGVDDCAAEALRRVVAAMKKPDGEGRRPFRLIAGEPALLPLVLGGDDLTVVCDGSIALPFAEQYLTEFARLARENKRVGGLLRQAERQGLGACAGVAIVKRHYPFHSAVGLAEELTKEAKAVKGALGQDHCALSFHVLYESAVAELSRLREETTLPDGTRLTAQPYVVGDVTKDPHGWARHRHWNDLLRRIAALTRTDEEDGRRVLSGAQAHDLRGGLFHGRGVADARYRLLADRLGRDADDLAGEGRSLFWKVEGQALTGLLDAMNATGFLPRPERTERTEQEQPA</sequence>
<name>A0A1H6AKM8_9ACTN</name>
<dbReference type="InterPro" id="IPR043128">
    <property type="entry name" value="Rev_trsase/Diguanyl_cyclase"/>
</dbReference>
<dbReference type="AlphaFoldDB" id="A0A1H6AKM8"/>
<accession>A0A1H6AKM8</accession>
<keyword evidence="1" id="KW-0547">Nucleotide-binding</keyword>
<evidence type="ECO:0000256" key="1">
    <source>
        <dbReference type="ARBA" id="ARBA00022741"/>
    </source>
</evidence>
<keyword evidence="5" id="KW-1185">Reference proteome</keyword>
<dbReference type="GO" id="GO:0051607">
    <property type="term" value="P:defense response to virus"/>
    <property type="evidence" value="ECO:0007669"/>
    <property type="project" value="UniProtKB-KW"/>
</dbReference>
<proteinExistence type="predicted"/>
<dbReference type="Gene3D" id="3.30.70.270">
    <property type="match status" value="1"/>
</dbReference>
<gene>
    <name evidence="4" type="ORF">SAMN04489712_105486</name>
</gene>